<keyword evidence="3" id="KW-1185">Reference proteome</keyword>
<protein>
    <submittedName>
        <fullName evidence="2">Uncharacterized protein</fullName>
    </submittedName>
</protein>
<sequence length="265" mass="28888">MAITDTATGTTFETKKDGQAESGLPPVVEIAGGADTPKEDLNGRTHLGSEEQAIQHHGDAPVAGRFGARRRVIAGAHAGFGFMPAAAGVVPTMMTESPEHKLFIIATERFFSGYISQLYASWNDDEITETNEAIEKAVLLVRALREALLTQTAYHRMTANRDADPFFQEQRVPGLKAVMASIVLDSSKDLVADISLMDYVSRLNQHHPYVLFPQQVDVNRDTSDLIRVGVSADPRDSDFHLLLMPDHIELLSSVSAVGLKFETAA</sequence>
<dbReference type="KEGG" id="vg:40074499"/>
<organism evidence="2 3">
    <name type="scientific">Ralstonia phage RP12</name>
    <dbReference type="NCBI Taxonomy" id="1923889"/>
    <lineage>
        <taxon>Viruses</taxon>
        <taxon>Duplodnaviria</taxon>
        <taxon>Heunggongvirae</taxon>
        <taxon>Uroviricota</taxon>
        <taxon>Caudoviricetes</taxon>
        <taxon>Chimalliviridae</taxon>
        <taxon>Ripduovirus</taxon>
        <taxon>Ripduovirus RP12</taxon>
    </lineage>
</organism>
<evidence type="ECO:0000313" key="3">
    <source>
        <dbReference type="Proteomes" id="UP000222831"/>
    </source>
</evidence>
<name>A0A1L7N0T4_9CAUD</name>
<evidence type="ECO:0000256" key="1">
    <source>
        <dbReference type="SAM" id="MobiDB-lite"/>
    </source>
</evidence>
<dbReference type="GeneID" id="40074499"/>
<reference evidence="2 3" key="1">
    <citation type="submission" date="2016-12" db="EMBL/GenBank/DDBJ databases">
        <title>Characterization of two jumbo phages RP12 and RP31 infecting the phytopathogen Ralstonia solanacearum.</title>
        <authorList>
            <person name="Kawasaki T."/>
            <person name="Yoshikawa G."/>
            <person name="Ogata H."/>
            <person name="Yamada T."/>
        </authorList>
    </citation>
    <scope>NUCLEOTIDE SEQUENCE [LARGE SCALE GENOMIC DNA]</scope>
    <source>
        <strain evidence="2 3">RP12</strain>
    </source>
</reference>
<dbReference type="Proteomes" id="UP000222831">
    <property type="component" value="Segment"/>
</dbReference>
<feature type="region of interest" description="Disordered" evidence="1">
    <location>
        <begin position="1"/>
        <end position="26"/>
    </location>
</feature>
<accession>A0A1L7N0T4</accession>
<dbReference type="RefSeq" id="YP_009598797.1">
    <property type="nucleotide sequence ID" value="NC_041911.1"/>
</dbReference>
<dbReference type="EMBL" id="AP017924">
    <property type="protein sequence ID" value="BAW19078.1"/>
    <property type="molecule type" value="Genomic_DNA"/>
</dbReference>
<proteinExistence type="predicted"/>
<evidence type="ECO:0000313" key="2">
    <source>
        <dbReference type="EMBL" id="BAW19078.1"/>
    </source>
</evidence>
<feature type="compositionally biased region" description="Polar residues" evidence="1">
    <location>
        <begin position="1"/>
        <end position="12"/>
    </location>
</feature>